<feature type="transmembrane region" description="Helical" evidence="9">
    <location>
        <begin position="174"/>
        <end position="200"/>
    </location>
</feature>
<feature type="chain" id="PRO_5004373283" evidence="10">
    <location>
        <begin position="18"/>
        <end position="208"/>
    </location>
</feature>
<comment type="caution">
    <text evidence="12">The sequence shown here is derived from an EMBL/GenBank/DDBJ whole genome shotgun (WGS) entry which is preliminary data.</text>
</comment>
<comment type="subcellular location">
    <subcellularLocation>
        <location evidence="7">Endomembrane system</location>
        <topology evidence="7">Single-pass membrane protein</topology>
    </subcellularLocation>
    <subcellularLocation>
        <location evidence="1 8">Membrane</location>
        <topology evidence="1 8">Single-pass type I membrane protein</topology>
    </subcellularLocation>
</comment>
<feature type="signal peptide" evidence="10">
    <location>
        <begin position="1"/>
        <end position="17"/>
    </location>
</feature>
<dbReference type="Proteomes" id="UP000013776">
    <property type="component" value="Unassembled WGS sequence"/>
</dbReference>
<protein>
    <submittedName>
        <fullName evidence="12">Erp2,4</fullName>
    </submittedName>
</protein>
<proteinExistence type="inferred from homology"/>
<evidence type="ECO:0000313" key="13">
    <source>
        <dbReference type="Proteomes" id="UP000013776"/>
    </source>
</evidence>
<evidence type="ECO:0000256" key="8">
    <source>
        <dbReference type="RuleBase" id="RU003827"/>
    </source>
</evidence>
<dbReference type="OrthoDB" id="1929172at2759"/>
<comment type="similarity">
    <text evidence="2 8">Belongs to the EMP24/GP25L family.</text>
</comment>
<dbReference type="PROSITE" id="PS50866">
    <property type="entry name" value="GOLD"/>
    <property type="match status" value="1"/>
</dbReference>
<keyword evidence="6 9" id="KW-0472">Membrane</keyword>
<sequence length="208" mass="23454">MLVCALVTLAAISQVAASAFSYRVKANENACFYTNADKANEKIAFYFSVQAGGDFDIDYYAIGPHGHTILNGQKEKQGDFVFSATVPGEYKFCFNNDMSTVTDKIVDFEIQVENEPRSAELPQRAGTGAEQTTAIEESVLKLSSQVSQMSRTQKYFRTRENRNMSTVQSTEYRIFWFALLESCFMVTISGLQVFIVRTFFSRRSHTKV</sequence>
<evidence type="ECO:0000256" key="2">
    <source>
        <dbReference type="ARBA" id="ARBA00007104"/>
    </source>
</evidence>
<accession>R4XFC8</accession>
<reference evidence="12 13" key="1">
    <citation type="journal article" date="2013" name="MBio">
        <title>Genome sequencing of the plant pathogen Taphrina deformans, the causal agent of peach leaf curl.</title>
        <authorList>
            <person name="Cisse O.H."/>
            <person name="Almeida J.M.G.C.F."/>
            <person name="Fonseca A."/>
            <person name="Kumar A.A."/>
            <person name="Salojaervi J."/>
            <person name="Overmyer K."/>
            <person name="Hauser P.M."/>
            <person name="Pagni M."/>
        </authorList>
    </citation>
    <scope>NUCLEOTIDE SEQUENCE [LARGE SCALE GENOMIC DNA]</scope>
    <source>
        <strain evidence="13">PYCC 5710 / ATCC 11124 / CBS 356.35 / IMI 108563 / JCM 9778 / NBRC 8474</strain>
    </source>
</reference>
<evidence type="ECO:0000313" key="12">
    <source>
        <dbReference type="EMBL" id="CCG83151.1"/>
    </source>
</evidence>
<dbReference type="SMART" id="SM01190">
    <property type="entry name" value="EMP24_GP25L"/>
    <property type="match status" value="1"/>
</dbReference>
<keyword evidence="5 9" id="KW-1133">Transmembrane helix</keyword>
<evidence type="ECO:0000256" key="4">
    <source>
        <dbReference type="ARBA" id="ARBA00022729"/>
    </source>
</evidence>
<evidence type="ECO:0000256" key="5">
    <source>
        <dbReference type="ARBA" id="ARBA00022989"/>
    </source>
</evidence>
<dbReference type="GO" id="GO:0012505">
    <property type="term" value="C:endomembrane system"/>
    <property type="evidence" value="ECO:0007669"/>
    <property type="project" value="UniProtKB-SubCell"/>
</dbReference>
<dbReference type="InterPro" id="IPR036598">
    <property type="entry name" value="GOLD_dom_sf"/>
</dbReference>
<keyword evidence="3 8" id="KW-0812">Transmembrane</keyword>
<dbReference type="VEuPathDB" id="FungiDB:TAPDE_003321"/>
<evidence type="ECO:0000259" key="11">
    <source>
        <dbReference type="PROSITE" id="PS50866"/>
    </source>
</evidence>
<evidence type="ECO:0000256" key="7">
    <source>
        <dbReference type="ARBA" id="ARBA00037847"/>
    </source>
</evidence>
<organism evidence="12 13">
    <name type="scientific">Taphrina deformans (strain PYCC 5710 / ATCC 11124 / CBS 356.35 / IMI 108563 / JCM 9778 / NBRC 8474)</name>
    <name type="common">Peach leaf curl fungus</name>
    <name type="synonym">Lalaria deformans</name>
    <dbReference type="NCBI Taxonomy" id="1097556"/>
    <lineage>
        <taxon>Eukaryota</taxon>
        <taxon>Fungi</taxon>
        <taxon>Dikarya</taxon>
        <taxon>Ascomycota</taxon>
        <taxon>Taphrinomycotina</taxon>
        <taxon>Taphrinomycetes</taxon>
        <taxon>Taphrinales</taxon>
        <taxon>Taphrinaceae</taxon>
        <taxon>Taphrina</taxon>
    </lineage>
</organism>
<feature type="domain" description="GOLD" evidence="11">
    <location>
        <begin position="29"/>
        <end position="112"/>
    </location>
</feature>
<dbReference type="SUPFAM" id="SSF101576">
    <property type="entry name" value="Supernatant protein factor (SPF), C-terminal domain"/>
    <property type="match status" value="1"/>
</dbReference>
<evidence type="ECO:0000256" key="3">
    <source>
        <dbReference type="ARBA" id="ARBA00022692"/>
    </source>
</evidence>
<name>R4XFC8_TAPDE</name>
<dbReference type="EMBL" id="CAHR02000126">
    <property type="protein sequence ID" value="CCG83151.1"/>
    <property type="molecule type" value="Genomic_DNA"/>
</dbReference>
<evidence type="ECO:0000256" key="10">
    <source>
        <dbReference type="SAM" id="SignalP"/>
    </source>
</evidence>
<gene>
    <name evidence="12" type="ORF">TAPDE_003321</name>
</gene>
<dbReference type="AlphaFoldDB" id="R4XFC8"/>
<evidence type="ECO:0000256" key="1">
    <source>
        <dbReference type="ARBA" id="ARBA00004479"/>
    </source>
</evidence>
<evidence type="ECO:0000256" key="6">
    <source>
        <dbReference type="ARBA" id="ARBA00023136"/>
    </source>
</evidence>
<dbReference type="InterPro" id="IPR015720">
    <property type="entry name" value="Emp24-like"/>
</dbReference>
<dbReference type="GO" id="GO:0016020">
    <property type="term" value="C:membrane"/>
    <property type="evidence" value="ECO:0007669"/>
    <property type="project" value="UniProtKB-SubCell"/>
</dbReference>
<dbReference type="PANTHER" id="PTHR22811">
    <property type="entry name" value="TRANSMEMBRANE EMP24 DOMAIN-CONTAINING PROTEIN"/>
    <property type="match status" value="1"/>
</dbReference>
<dbReference type="Pfam" id="PF01105">
    <property type="entry name" value="EMP24_GP25L"/>
    <property type="match status" value="1"/>
</dbReference>
<keyword evidence="4 10" id="KW-0732">Signal</keyword>
<evidence type="ECO:0000256" key="9">
    <source>
        <dbReference type="SAM" id="Phobius"/>
    </source>
</evidence>
<dbReference type="STRING" id="1097556.R4XFC8"/>
<keyword evidence="13" id="KW-1185">Reference proteome</keyword>
<dbReference type="InterPro" id="IPR009038">
    <property type="entry name" value="GOLD_dom"/>
</dbReference>
<dbReference type="eggNOG" id="KOG1693">
    <property type="taxonomic scope" value="Eukaryota"/>
</dbReference>